<comment type="function">
    <text evidence="1">Catalyzes the ATP-dependent phosphorylation of thiamine-monophosphate (TMP) to form thiamine-pyrophosphate (TPP), the active form of vitamin B1.</text>
</comment>
<feature type="binding site" evidence="1">
    <location>
        <position position="77"/>
    </location>
    <ligand>
        <name>Mg(2+)</name>
        <dbReference type="ChEBI" id="CHEBI:18420"/>
        <label>4</label>
    </ligand>
</feature>
<proteinExistence type="inferred from homology"/>
<keyword evidence="5" id="KW-1185">Reference proteome</keyword>
<reference evidence="5" key="1">
    <citation type="submission" date="2016-10" db="EMBL/GenBank/DDBJ databases">
        <authorList>
            <person name="Varghese N."/>
        </authorList>
    </citation>
    <scope>NUCLEOTIDE SEQUENCE [LARGE SCALE GENOMIC DNA]</scope>
    <source>
        <strain evidence="5">DSM 17980</strain>
    </source>
</reference>
<feature type="binding site" evidence="1">
    <location>
        <position position="31"/>
    </location>
    <ligand>
        <name>Mg(2+)</name>
        <dbReference type="ChEBI" id="CHEBI:18420"/>
        <label>4</label>
    </ligand>
</feature>
<dbReference type="Gene3D" id="3.30.1330.10">
    <property type="entry name" value="PurM-like, N-terminal domain"/>
    <property type="match status" value="1"/>
</dbReference>
<dbReference type="Pfam" id="PF00586">
    <property type="entry name" value="AIRS"/>
    <property type="match status" value="1"/>
</dbReference>
<feature type="binding site" evidence="1">
    <location>
        <position position="77"/>
    </location>
    <ligand>
        <name>Mg(2+)</name>
        <dbReference type="ChEBI" id="CHEBI:18420"/>
        <label>3</label>
    </ligand>
</feature>
<dbReference type="InterPro" id="IPR006283">
    <property type="entry name" value="ThiL-like"/>
</dbReference>
<feature type="binding site" evidence="1">
    <location>
        <position position="77"/>
    </location>
    <ligand>
        <name>Mg(2+)</name>
        <dbReference type="ChEBI" id="CHEBI:18420"/>
        <label>2</label>
    </ligand>
</feature>
<keyword evidence="1" id="KW-0808">Transferase</keyword>
<dbReference type="GO" id="GO:0009030">
    <property type="term" value="F:thiamine-phosphate kinase activity"/>
    <property type="evidence" value="ECO:0007669"/>
    <property type="project" value="UniProtKB-UniRule"/>
</dbReference>
<feature type="binding site" evidence="1">
    <location>
        <position position="151"/>
    </location>
    <ligand>
        <name>ATP</name>
        <dbReference type="ChEBI" id="CHEBI:30616"/>
    </ligand>
</feature>
<feature type="binding site" evidence="1">
    <location>
        <position position="220"/>
    </location>
    <ligand>
        <name>Mg(2+)</name>
        <dbReference type="ChEBI" id="CHEBI:18420"/>
        <label>5</label>
    </ligand>
</feature>
<evidence type="ECO:0000256" key="1">
    <source>
        <dbReference type="HAMAP-Rule" id="MF_02128"/>
    </source>
</evidence>
<comment type="miscellaneous">
    <text evidence="1">Reaction mechanism of ThiL seems to utilize a direct, inline transfer of the gamma-phosphate of ATP to TMP rather than a phosphorylated enzyme intermediate.</text>
</comment>
<feature type="binding site" evidence="1">
    <location>
        <position position="107"/>
    </location>
    <ligand>
        <name>ATP</name>
        <dbReference type="ChEBI" id="CHEBI:30616"/>
    </ligand>
</feature>
<feature type="binding site" evidence="1">
    <location>
        <position position="46"/>
    </location>
    <ligand>
        <name>Mg(2+)</name>
        <dbReference type="ChEBI" id="CHEBI:18420"/>
        <label>4</label>
    </ligand>
</feature>
<dbReference type="SUPFAM" id="SSF55326">
    <property type="entry name" value="PurM N-terminal domain-like"/>
    <property type="match status" value="1"/>
</dbReference>
<feature type="binding site" evidence="1">
    <location>
        <begin position="124"/>
        <end position="125"/>
    </location>
    <ligand>
        <name>ATP</name>
        <dbReference type="ChEBI" id="CHEBI:30616"/>
    </ligand>
</feature>
<feature type="binding site" evidence="1">
    <location>
        <position position="48"/>
    </location>
    <ligand>
        <name>Mg(2+)</name>
        <dbReference type="ChEBI" id="CHEBI:18420"/>
        <label>2</label>
    </ligand>
</feature>
<dbReference type="PANTHER" id="PTHR30270:SF0">
    <property type="entry name" value="THIAMINE-MONOPHOSPHATE KINASE"/>
    <property type="match status" value="1"/>
</dbReference>
<feature type="binding site" evidence="1">
    <location>
        <position position="47"/>
    </location>
    <ligand>
        <name>Mg(2+)</name>
        <dbReference type="ChEBI" id="CHEBI:18420"/>
        <label>1</label>
    </ligand>
</feature>
<comment type="similarity">
    <text evidence="1">Belongs to the thiamine-monophosphate kinase family.</text>
</comment>
<keyword evidence="1" id="KW-0460">Magnesium</keyword>
<feature type="binding site" evidence="1">
    <location>
        <position position="125"/>
    </location>
    <ligand>
        <name>Mg(2+)</name>
        <dbReference type="ChEBI" id="CHEBI:18420"/>
        <label>1</label>
    </ligand>
</feature>
<dbReference type="GO" id="GO:0005524">
    <property type="term" value="F:ATP binding"/>
    <property type="evidence" value="ECO:0007669"/>
    <property type="project" value="UniProtKB-UniRule"/>
</dbReference>
<dbReference type="STRING" id="392015.SAMN05421543_11671"/>
<dbReference type="NCBIfam" id="TIGR01379">
    <property type="entry name" value="thiL"/>
    <property type="match status" value="1"/>
</dbReference>
<comment type="pathway">
    <text evidence="1">Cofactor biosynthesis; thiamine diphosphate biosynthesis; thiamine diphosphate from thiamine phosphate: step 1/1.</text>
</comment>
<dbReference type="InterPro" id="IPR010918">
    <property type="entry name" value="PurM-like_C_dom"/>
</dbReference>
<feature type="binding site" evidence="1">
    <location>
        <position position="326"/>
    </location>
    <ligand>
        <name>substrate</name>
    </ligand>
</feature>
<feature type="binding site" evidence="1">
    <location>
        <position position="48"/>
    </location>
    <ligand>
        <name>Mg(2+)</name>
        <dbReference type="ChEBI" id="CHEBI:18420"/>
        <label>1</label>
    </ligand>
</feature>
<feature type="binding site" evidence="1">
    <location>
        <position position="31"/>
    </location>
    <ligand>
        <name>Mg(2+)</name>
        <dbReference type="ChEBI" id="CHEBI:18420"/>
        <label>3</label>
    </ligand>
</feature>
<feature type="binding site" evidence="1">
    <location>
        <position position="270"/>
    </location>
    <ligand>
        <name>substrate</name>
    </ligand>
</feature>
<dbReference type="Pfam" id="PF02769">
    <property type="entry name" value="AIRS_C"/>
    <property type="match status" value="1"/>
</dbReference>
<keyword evidence="1" id="KW-0479">Metal-binding</keyword>
<dbReference type="Gene3D" id="3.90.650.10">
    <property type="entry name" value="PurM-like C-terminal domain"/>
    <property type="match status" value="1"/>
</dbReference>
<dbReference type="InterPro" id="IPR036921">
    <property type="entry name" value="PurM-like_N_sf"/>
</dbReference>
<dbReference type="EMBL" id="FPBV01000016">
    <property type="protein sequence ID" value="SFU97626.1"/>
    <property type="molecule type" value="Genomic_DNA"/>
</dbReference>
<dbReference type="PIRSF" id="PIRSF005303">
    <property type="entry name" value="Thiam_monoph_kin"/>
    <property type="match status" value="1"/>
</dbReference>
<feature type="domain" description="PurM-like C-terminal" evidence="3">
    <location>
        <begin position="155"/>
        <end position="311"/>
    </location>
</feature>
<evidence type="ECO:0000313" key="5">
    <source>
        <dbReference type="Proteomes" id="UP000183508"/>
    </source>
</evidence>
<evidence type="ECO:0000259" key="3">
    <source>
        <dbReference type="Pfam" id="PF02769"/>
    </source>
</evidence>
<dbReference type="CDD" id="cd02194">
    <property type="entry name" value="ThiL"/>
    <property type="match status" value="1"/>
</dbReference>
<dbReference type="AlphaFoldDB" id="A0A1I7KJR4"/>
<dbReference type="InterPro" id="IPR036676">
    <property type="entry name" value="PurM-like_C_sf"/>
</dbReference>
<dbReference type="GO" id="GO:0009229">
    <property type="term" value="P:thiamine diphosphate biosynthetic process"/>
    <property type="evidence" value="ECO:0007669"/>
    <property type="project" value="UniProtKB-UniRule"/>
</dbReference>
<dbReference type="Proteomes" id="UP000183508">
    <property type="component" value="Unassembled WGS sequence"/>
</dbReference>
<feature type="binding site" evidence="1">
    <location>
        <position position="55"/>
    </location>
    <ligand>
        <name>substrate</name>
    </ligand>
</feature>
<sequence>MNGLDEFGLIERLVQRVPSSGRTVVTGVGDDAAVLAVDPGEQVLVSTDAMVDGVHFLTRTMGFADVGYKAAASTISDIAAMGGEARHLVVALAVPEAARLADLEALYDGIALACRDHEVSVVGGDVIRTGGPMVVTCTVIGAVPAGQAVLRSGARPGDVVFVTGWVGGSGAGLALLLDGTPVAGDVAAELVACHRRPRAQLLAGAILREAGATSLDDISDGLANELNEISRASGVRLRIQATRVPVAPAVRDFARRRGEDPLRYAWYGGEDYQLVGTAPPFAFARALARCESSGVKLTQIGRVDAGDGVIAEYEDGRLEVVEPRGFNHFAPREANEP</sequence>
<dbReference type="UniPathway" id="UPA00060">
    <property type="reaction ID" value="UER00142"/>
</dbReference>
<accession>A0A1I7KJR4</accession>
<feature type="binding site" evidence="1">
    <location>
        <position position="219"/>
    </location>
    <ligand>
        <name>ATP</name>
        <dbReference type="ChEBI" id="CHEBI:30616"/>
    </ligand>
</feature>
<dbReference type="EC" id="2.7.4.16" evidence="1"/>
<feature type="domain" description="PurM-like N-terminal" evidence="2">
    <location>
        <begin position="29"/>
        <end position="143"/>
    </location>
</feature>
<organism evidence="4 5">
    <name type="scientific">Alicyclobacillus macrosporangiidus</name>
    <dbReference type="NCBI Taxonomy" id="392015"/>
    <lineage>
        <taxon>Bacteria</taxon>
        <taxon>Bacillati</taxon>
        <taxon>Bacillota</taxon>
        <taxon>Bacilli</taxon>
        <taxon>Bacillales</taxon>
        <taxon>Alicyclobacillaceae</taxon>
        <taxon>Alicyclobacillus</taxon>
    </lineage>
</organism>
<gene>
    <name evidence="1" type="primary">thiL</name>
    <name evidence="4" type="ORF">SAMN05421543_11671</name>
</gene>
<keyword evidence="1 4" id="KW-0418">Kinase</keyword>
<dbReference type="HAMAP" id="MF_02128">
    <property type="entry name" value="TMP_kinase"/>
    <property type="match status" value="1"/>
</dbReference>
<keyword evidence="1" id="KW-0067">ATP-binding</keyword>
<dbReference type="SUPFAM" id="SSF56042">
    <property type="entry name" value="PurM C-terminal domain-like"/>
    <property type="match status" value="1"/>
</dbReference>
<dbReference type="GO" id="GO:0000287">
    <property type="term" value="F:magnesium ion binding"/>
    <property type="evidence" value="ECO:0007669"/>
    <property type="project" value="UniProtKB-UniRule"/>
</dbReference>
<keyword evidence="1" id="KW-0547">Nucleotide-binding</keyword>
<keyword evidence="1" id="KW-0784">Thiamine biosynthesis</keyword>
<evidence type="ECO:0000259" key="2">
    <source>
        <dbReference type="Pfam" id="PF00586"/>
    </source>
</evidence>
<dbReference type="GO" id="GO:0009228">
    <property type="term" value="P:thiamine biosynthetic process"/>
    <property type="evidence" value="ECO:0007669"/>
    <property type="project" value="UniProtKB-KW"/>
</dbReference>
<feature type="binding site" evidence="1">
    <location>
        <position position="217"/>
    </location>
    <ligand>
        <name>Mg(2+)</name>
        <dbReference type="ChEBI" id="CHEBI:18420"/>
        <label>3</label>
    </ligand>
</feature>
<name>A0A1I7KJR4_9BACL</name>
<dbReference type="eggNOG" id="COG0611">
    <property type="taxonomic scope" value="Bacteria"/>
</dbReference>
<evidence type="ECO:0000313" key="4">
    <source>
        <dbReference type="EMBL" id="SFU97626.1"/>
    </source>
</evidence>
<dbReference type="PANTHER" id="PTHR30270">
    <property type="entry name" value="THIAMINE-MONOPHOSPHATE KINASE"/>
    <property type="match status" value="1"/>
</dbReference>
<comment type="catalytic activity">
    <reaction evidence="1">
        <text>thiamine phosphate + ATP = thiamine diphosphate + ADP</text>
        <dbReference type="Rhea" id="RHEA:15913"/>
        <dbReference type="ChEBI" id="CHEBI:30616"/>
        <dbReference type="ChEBI" id="CHEBI:37575"/>
        <dbReference type="ChEBI" id="CHEBI:58937"/>
        <dbReference type="ChEBI" id="CHEBI:456216"/>
        <dbReference type="EC" id="2.7.4.16"/>
    </reaction>
</comment>
<dbReference type="InterPro" id="IPR016188">
    <property type="entry name" value="PurM-like_N"/>
</dbReference>
<protein>
    <recommendedName>
        <fullName evidence="1">Thiamine-monophosphate kinase</fullName>
        <shortName evidence="1">TMP kinase</shortName>
        <shortName evidence="1">Thiamine-phosphate kinase</shortName>
        <ecNumber evidence="1">2.7.4.16</ecNumber>
    </recommendedName>
</protein>